<name>A0A1Y2I437_9FUNG</name>
<dbReference type="SUPFAM" id="SSF48371">
    <property type="entry name" value="ARM repeat"/>
    <property type="match status" value="1"/>
</dbReference>
<comment type="function">
    <text evidence="11">The coatomer is a cytosolic protein complex that binds to dilysine motifs and reversibly associates with Golgi non-clathrin-coated vesicles, which further mediate biosynthetic protein transport from the ER, via the Golgi up to the trans Golgi network. Coatomer complex is required for budding from Golgi membranes, and is essential for the retrograde Golgi-to-ER transport of dilysine-tagged proteins.</text>
</comment>
<evidence type="ECO:0000256" key="8">
    <source>
        <dbReference type="ARBA" id="ARBA00023034"/>
    </source>
</evidence>
<dbReference type="GO" id="GO:0005793">
    <property type="term" value="C:endoplasmic reticulum-Golgi intermediate compartment"/>
    <property type="evidence" value="ECO:0007669"/>
    <property type="project" value="TreeGrafter"/>
</dbReference>
<evidence type="ECO:0000256" key="12">
    <source>
        <dbReference type="SAM" id="MobiDB-lite"/>
    </source>
</evidence>
<dbReference type="InterPro" id="IPR032154">
    <property type="entry name" value="Coatomer_g_Cpla"/>
</dbReference>
<evidence type="ECO:0000256" key="9">
    <source>
        <dbReference type="ARBA" id="ARBA00023136"/>
    </source>
</evidence>
<dbReference type="InterPro" id="IPR011989">
    <property type="entry name" value="ARM-like"/>
</dbReference>
<dbReference type="Pfam" id="PF16381">
    <property type="entry name" value="Coatomer_g_Cpla"/>
    <property type="match status" value="1"/>
</dbReference>
<dbReference type="EMBL" id="MCFL01000001">
    <property type="protein sequence ID" value="ORZ41648.1"/>
    <property type="molecule type" value="Genomic_DNA"/>
</dbReference>
<dbReference type="Proteomes" id="UP000193411">
    <property type="component" value="Unassembled WGS sequence"/>
</dbReference>
<evidence type="ECO:0000256" key="7">
    <source>
        <dbReference type="ARBA" id="ARBA00022927"/>
    </source>
</evidence>
<dbReference type="GO" id="GO:0000139">
    <property type="term" value="C:Golgi membrane"/>
    <property type="evidence" value="ECO:0007669"/>
    <property type="project" value="UniProtKB-SubCell"/>
</dbReference>
<dbReference type="STRING" id="765915.A0A1Y2I437"/>
<dbReference type="GO" id="GO:0006888">
    <property type="term" value="P:endoplasmic reticulum to Golgi vesicle-mediated transport"/>
    <property type="evidence" value="ECO:0007669"/>
    <property type="project" value="TreeGrafter"/>
</dbReference>
<feature type="domain" description="Clathrin/coatomer adaptor adaptin-like N-terminal" evidence="13">
    <location>
        <begin position="171"/>
        <end position="623"/>
    </location>
</feature>
<dbReference type="Gene3D" id="1.25.10.10">
    <property type="entry name" value="Leucine-rich Repeat Variant"/>
    <property type="match status" value="2"/>
</dbReference>
<feature type="region of interest" description="Disordered" evidence="12">
    <location>
        <begin position="679"/>
        <end position="717"/>
    </location>
</feature>
<dbReference type="InterPro" id="IPR013040">
    <property type="entry name" value="Coatomer_gsu_app_Ig-like_dom"/>
</dbReference>
<keyword evidence="17" id="KW-1185">Reference proteome</keyword>
<feature type="compositionally biased region" description="Low complexity" evidence="12">
    <location>
        <begin position="697"/>
        <end position="711"/>
    </location>
</feature>
<dbReference type="Gene3D" id="2.60.40.1480">
    <property type="entry name" value="Coatomer, gamma subunit, appendage domain"/>
    <property type="match status" value="1"/>
</dbReference>
<dbReference type="OrthoDB" id="1074925at2759"/>
<dbReference type="FunFam" id="2.60.40.1480:FF:000001">
    <property type="entry name" value="Coatomer subunit gamma"/>
    <property type="match status" value="1"/>
</dbReference>
<dbReference type="Gene3D" id="3.30.310.10">
    <property type="entry name" value="TATA-Binding Protein"/>
    <property type="match status" value="1"/>
</dbReference>
<dbReference type="InterPro" id="IPR016024">
    <property type="entry name" value="ARM-type_fold"/>
</dbReference>
<reference evidence="16 17" key="1">
    <citation type="submission" date="2016-07" db="EMBL/GenBank/DDBJ databases">
        <title>Pervasive Adenine N6-methylation of Active Genes in Fungi.</title>
        <authorList>
            <consortium name="DOE Joint Genome Institute"/>
            <person name="Mondo S.J."/>
            <person name="Dannebaum R.O."/>
            <person name="Kuo R.C."/>
            <person name="Labutti K."/>
            <person name="Haridas S."/>
            <person name="Kuo A."/>
            <person name="Salamov A."/>
            <person name="Ahrendt S.R."/>
            <person name="Lipzen A."/>
            <person name="Sullivan W."/>
            <person name="Andreopoulos W.B."/>
            <person name="Clum A."/>
            <person name="Lindquist E."/>
            <person name="Daum C."/>
            <person name="Ramamoorthy G.K."/>
            <person name="Gryganskyi A."/>
            <person name="Culley D."/>
            <person name="Magnuson J.K."/>
            <person name="James T.Y."/>
            <person name="O'Malley M.A."/>
            <person name="Stajich J.E."/>
            <person name="Spatafora J.W."/>
            <person name="Visel A."/>
            <person name="Grigoriev I.V."/>
        </authorList>
    </citation>
    <scope>NUCLEOTIDE SEQUENCE [LARGE SCALE GENOMIC DNA]</scope>
    <source>
        <strain evidence="16 17">PL171</strain>
    </source>
</reference>
<dbReference type="FunFam" id="1.25.10.10:FF:000071">
    <property type="entry name" value="Coatomer subunit gamma"/>
    <property type="match status" value="1"/>
</dbReference>
<keyword evidence="7 11" id="KW-0653">Protein transport</keyword>
<evidence type="ECO:0000256" key="10">
    <source>
        <dbReference type="ARBA" id="ARBA00023329"/>
    </source>
</evidence>
<comment type="caution">
    <text evidence="16">The sequence shown here is derived from an EMBL/GenBank/DDBJ whole genome shotgun (WGS) entry which is preliminary data.</text>
</comment>
<feature type="compositionally biased region" description="Polar residues" evidence="12">
    <location>
        <begin position="10"/>
        <end position="24"/>
    </location>
</feature>
<dbReference type="InterPro" id="IPR017106">
    <property type="entry name" value="Coatomer_gsu"/>
</dbReference>
<evidence type="ECO:0000256" key="2">
    <source>
        <dbReference type="ARBA" id="ARBA00010720"/>
    </source>
</evidence>
<keyword evidence="5" id="KW-0677">Repeat</keyword>
<dbReference type="SUPFAM" id="SSF49348">
    <property type="entry name" value="Clathrin adaptor appendage domain"/>
    <property type="match status" value="1"/>
</dbReference>
<keyword evidence="10 11" id="KW-0968">Cytoplasmic vesicle</keyword>
<evidence type="ECO:0000259" key="13">
    <source>
        <dbReference type="Pfam" id="PF01602"/>
    </source>
</evidence>
<keyword evidence="3 11" id="KW-0813">Transport</keyword>
<dbReference type="InterPro" id="IPR012295">
    <property type="entry name" value="TBP_dom_sf"/>
</dbReference>
<dbReference type="GO" id="GO:0005783">
    <property type="term" value="C:endoplasmic reticulum"/>
    <property type="evidence" value="ECO:0007669"/>
    <property type="project" value="TreeGrafter"/>
</dbReference>
<comment type="similarity">
    <text evidence="2 11">Belongs to the COPG family.</text>
</comment>
<keyword evidence="6 11" id="KW-0931">ER-Golgi transport</keyword>
<dbReference type="GO" id="GO:0005198">
    <property type="term" value="F:structural molecule activity"/>
    <property type="evidence" value="ECO:0007669"/>
    <property type="project" value="InterPro"/>
</dbReference>
<evidence type="ECO:0000313" key="16">
    <source>
        <dbReference type="EMBL" id="ORZ41648.1"/>
    </source>
</evidence>
<dbReference type="InterPro" id="IPR002553">
    <property type="entry name" value="Clathrin/coatomer_adapt-like_N"/>
</dbReference>
<protein>
    <recommendedName>
        <fullName evidence="11">Coatomer subunit gamma</fullName>
    </recommendedName>
</protein>
<gene>
    <name evidence="16" type="ORF">BCR44DRAFT_56473</name>
</gene>
<keyword evidence="4 11" id="KW-0963">Cytoplasm</keyword>
<dbReference type="PANTHER" id="PTHR10261">
    <property type="entry name" value="COATOMER SUBUNIT GAMMA"/>
    <property type="match status" value="1"/>
</dbReference>
<proteinExistence type="inferred from homology"/>
<feature type="domain" description="Coatomer subunit gamma C-terminal" evidence="15">
    <location>
        <begin position="889"/>
        <end position="1000"/>
    </location>
</feature>
<evidence type="ECO:0000256" key="4">
    <source>
        <dbReference type="ARBA" id="ARBA00022490"/>
    </source>
</evidence>
<evidence type="ECO:0000256" key="6">
    <source>
        <dbReference type="ARBA" id="ARBA00022892"/>
    </source>
</evidence>
<feature type="domain" description="Coatomer gamma subunit appendage Ig-like subdomain" evidence="14">
    <location>
        <begin position="735"/>
        <end position="887"/>
    </location>
</feature>
<keyword evidence="9 11" id="KW-0472">Membrane</keyword>
<dbReference type="Pfam" id="PF08752">
    <property type="entry name" value="COP-gamma_platf"/>
    <property type="match status" value="1"/>
</dbReference>
<dbReference type="InterPro" id="IPR009028">
    <property type="entry name" value="Coatomer/calthrin_app_sub_C"/>
</dbReference>
<dbReference type="InterPro" id="IPR037067">
    <property type="entry name" value="Coatomer_gsu_app_sf"/>
</dbReference>
<evidence type="ECO:0000259" key="15">
    <source>
        <dbReference type="Pfam" id="PF16381"/>
    </source>
</evidence>
<accession>A0A1Y2I437</accession>
<evidence type="ECO:0000259" key="14">
    <source>
        <dbReference type="Pfam" id="PF08752"/>
    </source>
</evidence>
<feature type="region of interest" description="Disordered" evidence="12">
    <location>
        <begin position="1"/>
        <end position="24"/>
    </location>
</feature>
<evidence type="ECO:0000256" key="1">
    <source>
        <dbReference type="ARBA" id="ARBA00004255"/>
    </source>
</evidence>
<evidence type="ECO:0000256" key="3">
    <source>
        <dbReference type="ARBA" id="ARBA00022448"/>
    </source>
</evidence>
<dbReference type="GO" id="GO:0030126">
    <property type="term" value="C:COPI vesicle coat"/>
    <property type="evidence" value="ECO:0007669"/>
    <property type="project" value="InterPro"/>
</dbReference>
<dbReference type="Pfam" id="PF01602">
    <property type="entry name" value="Adaptin_N"/>
    <property type="match status" value="2"/>
</dbReference>
<dbReference type="PIRSF" id="PIRSF037093">
    <property type="entry name" value="Coatomer_gamma_subunit"/>
    <property type="match status" value="1"/>
</dbReference>
<evidence type="ECO:0000256" key="5">
    <source>
        <dbReference type="ARBA" id="ARBA00022737"/>
    </source>
</evidence>
<dbReference type="GO" id="GO:0009306">
    <property type="term" value="P:protein secretion"/>
    <property type="evidence" value="ECO:0007669"/>
    <property type="project" value="TreeGrafter"/>
</dbReference>
<feature type="domain" description="Clathrin/coatomer adaptor adaptin-like N-terminal" evidence="13">
    <location>
        <begin position="24"/>
        <end position="122"/>
    </location>
</feature>
<dbReference type="GO" id="GO:0006886">
    <property type="term" value="P:intracellular protein transport"/>
    <property type="evidence" value="ECO:0007669"/>
    <property type="project" value="InterPro"/>
</dbReference>
<dbReference type="AlphaFoldDB" id="A0A1Y2I437"/>
<comment type="subcellular location">
    <subcellularLocation>
        <location evidence="11">Cytoplasm</location>
    </subcellularLocation>
    <subcellularLocation>
        <location evidence="1 11">Golgi apparatus membrane</location>
        <topology evidence="1 11">Peripheral membrane protein</topology>
        <orientation evidence="1 11">Cytoplasmic side</orientation>
    </subcellularLocation>
    <subcellularLocation>
        <location evidence="11">Cytoplasmic vesicle</location>
        <location evidence="11">COPI-coated vesicle membrane</location>
        <topology evidence="11">Peripheral membrane protein</topology>
        <orientation evidence="11">Cytoplasmic side</orientation>
    </subcellularLocation>
</comment>
<evidence type="ECO:0000256" key="11">
    <source>
        <dbReference type="PIRNR" id="PIRNR037093"/>
    </source>
</evidence>
<dbReference type="GO" id="GO:0006891">
    <property type="term" value="P:intra-Golgi vesicle-mediated transport"/>
    <property type="evidence" value="ECO:0007669"/>
    <property type="project" value="TreeGrafter"/>
</dbReference>
<keyword evidence="8 11" id="KW-0333">Golgi apparatus</keyword>
<dbReference type="InterPro" id="IPR013041">
    <property type="entry name" value="Clathrin_app_Ig-like_sf"/>
</dbReference>
<sequence>MAGKKDDDTSAANKGSSPYDKSQVLQETRVFNETPLNPRKSRLLLGKVLALLYAGEHLTRPEATDLFFATTKLFQAKDPGLRQIIYLVIKELADKADDVLMVTSSLTKDINAKPDELFSNNTVLSSAASAFGFRFGGGSSSTSSSSAATTSLNSAALALGAGAGPSALIGTNVSHRADAIRALCRVTDPSMLAAIERFLKQAIVDTHAAVSTSALIAAYHLSGVTKDIVRRWANEVQEAFTSPKVANPGAPGYSSTCYIVQYHALGLLYQIRQHDRMAVAKLVQGLARSGAVRSQWAQCLLVRFAVKCCEDESSSFGGKSMVSTEGSVSASMYEFLKALCNANDMVMLEAARALCSMVTDNAATSLTATQVQPAIQALQQLLASPKPTLKFAALRTLNQLAQINPSLVSACNLDMESLVSDSNRSIATFAITTLLKTGTESSVDRLMKQIAGFMSEISDEFKVIVIDAIRVLAVKFPNKQAVMLQFLSGVLRDEGGYEYKKAVVEAIFDLVQRMPECLETALAHLCEFIEDCEFTKLAVRILNLLGIEGPRTKDPAKYLRYIYNRVILENSNVRAAAVTALASFGARVDSVRPTVRVLLSRCTDDPDDEVRDRATLYLRILDNEPLRKKYLMNATAFALPALHAKLGYYTAQRAFDAPLDLAAVPRVDKRDEFAREVKARAQSPTRQAMMAGPGSPGTLPSSATATTSSTAGVGGASAGAGAGATAASAAHSATQAAAVLEKVPELAPLVPSLFKSSPATPLTDKEMEYVVHVVKHVFAEWLVFEYVVVNTVPDALLEQVTVQMVPDVPIDAVMRQMLVVPAPRIVCGAQEPARVFVAFQRAPGSAPIVSFATTLKYVVKDCDPVTHEPDSVEGYNDEYNLEDVDLTLADYMLPTAVPDFSSAWSSLPAELIQTFQVPGTLHASVGNLLTLLGMQALEGSGNVAKDRASHVLVMAGVFMGGFPVLVRVRLAGEPGAGVTAMEVAVRSSVAEVAQMVVQAVQG</sequence>
<evidence type="ECO:0000313" key="17">
    <source>
        <dbReference type="Proteomes" id="UP000193411"/>
    </source>
</evidence>
<dbReference type="SUPFAM" id="SSF55711">
    <property type="entry name" value="Subdomain of clathrin and coatomer appendage domain"/>
    <property type="match status" value="1"/>
</dbReference>
<dbReference type="PANTHER" id="PTHR10261:SF0">
    <property type="entry name" value="COATOMER SUBUNIT GAMMA-2"/>
    <property type="match status" value="1"/>
</dbReference>
<organism evidence="16 17">
    <name type="scientific">Catenaria anguillulae PL171</name>
    <dbReference type="NCBI Taxonomy" id="765915"/>
    <lineage>
        <taxon>Eukaryota</taxon>
        <taxon>Fungi</taxon>
        <taxon>Fungi incertae sedis</taxon>
        <taxon>Blastocladiomycota</taxon>
        <taxon>Blastocladiomycetes</taxon>
        <taxon>Blastocladiales</taxon>
        <taxon>Catenariaceae</taxon>
        <taxon>Catenaria</taxon>
    </lineage>
</organism>
<comment type="subunit">
    <text evidence="11">Oligomeric complex.</text>
</comment>